<name>A0AAD3D291_9STRA</name>
<organism evidence="2 3">
    <name type="scientific">Chaetoceros tenuissimus</name>
    <dbReference type="NCBI Taxonomy" id="426638"/>
    <lineage>
        <taxon>Eukaryota</taxon>
        <taxon>Sar</taxon>
        <taxon>Stramenopiles</taxon>
        <taxon>Ochrophyta</taxon>
        <taxon>Bacillariophyta</taxon>
        <taxon>Coscinodiscophyceae</taxon>
        <taxon>Chaetocerotophycidae</taxon>
        <taxon>Chaetocerotales</taxon>
        <taxon>Chaetocerotaceae</taxon>
        <taxon>Chaetoceros</taxon>
    </lineage>
</organism>
<keyword evidence="3" id="KW-1185">Reference proteome</keyword>
<feature type="region of interest" description="Disordered" evidence="1">
    <location>
        <begin position="78"/>
        <end position="113"/>
    </location>
</feature>
<protein>
    <submittedName>
        <fullName evidence="2">Uncharacterized protein</fullName>
    </submittedName>
</protein>
<reference evidence="2 3" key="1">
    <citation type="journal article" date="2021" name="Sci. Rep.">
        <title>The genome of the diatom Chaetoceros tenuissimus carries an ancient integrated fragment of an extant virus.</title>
        <authorList>
            <person name="Hongo Y."/>
            <person name="Kimura K."/>
            <person name="Takaki Y."/>
            <person name="Yoshida Y."/>
            <person name="Baba S."/>
            <person name="Kobayashi G."/>
            <person name="Nagasaki K."/>
            <person name="Hano T."/>
            <person name="Tomaru Y."/>
        </authorList>
    </citation>
    <scope>NUCLEOTIDE SEQUENCE [LARGE SCALE GENOMIC DNA]</scope>
    <source>
        <strain evidence="2 3">NIES-3715</strain>
    </source>
</reference>
<proteinExistence type="predicted"/>
<accession>A0AAD3D291</accession>
<comment type="caution">
    <text evidence="2">The sequence shown here is derived from an EMBL/GenBank/DDBJ whole genome shotgun (WGS) entry which is preliminary data.</text>
</comment>
<dbReference type="AlphaFoldDB" id="A0AAD3D291"/>
<evidence type="ECO:0000313" key="2">
    <source>
        <dbReference type="EMBL" id="GFH56438.1"/>
    </source>
</evidence>
<evidence type="ECO:0000313" key="3">
    <source>
        <dbReference type="Proteomes" id="UP001054902"/>
    </source>
</evidence>
<sequence length="201" mass="23362">MTNPTLEVDTHLHVRTRLIALLHASKKTNESRKSLKKFEALKEDLLVLGSFSSTTFVAKECKARKNEEGRGSVQINEVLQDTRKTKSSPKGEDSFLNNDPFSSGAYFQEGKNETRKRKRNNYYDTIESDDRDETFSTCSDISWCDNFLYSPLSSPEFSFLEEMINRDCNSSKKESSMSNYDWAEHRSSFTDRERFYYSNQM</sequence>
<gene>
    <name evidence="2" type="ORF">CTEN210_12914</name>
</gene>
<dbReference type="Proteomes" id="UP001054902">
    <property type="component" value="Unassembled WGS sequence"/>
</dbReference>
<feature type="compositionally biased region" description="Basic and acidic residues" evidence="1">
    <location>
        <begin position="80"/>
        <end position="93"/>
    </location>
</feature>
<dbReference type="EMBL" id="BLLK01000052">
    <property type="protein sequence ID" value="GFH56438.1"/>
    <property type="molecule type" value="Genomic_DNA"/>
</dbReference>
<evidence type="ECO:0000256" key="1">
    <source>
        <dbReference type="SAM" id="MobiDB-lite"/>
    </source>
</evidence>